<dbReference type="OrthoDB" id="415614at2759"/>
<dbReference type="AlphaFoldDB" id="A0A9P1GRT6"/>
<protein>
    <recommendedName>
        <fullName evidence="6">Reverse transcriptase domain-containing protein</fullName>
    </recommendedName>
</protein>
<dbReference type="EMBL" id="CAMXCT030006765">
    <property type="protein sequence ID" value="CAL4806997.1"/>
    <property type="molecule type" value="Genomic_DNA"/>
</dbReference>
<reference evidence="4 5" key="2">
    <citation type="submission" date="2024-05" db="EMBL/GenBank/DDBJ databases">
        <authorList>
            <person name="Chen Y."/>
            <person name="Shah S."/>
            <person name="Dougan E. K."/>
            <person name="Thang M."/>
            <person name="Chan C."/>
        </authorList>
    </citation>
    <scope>NUCLEOTIDE SEQUENCE [LARGE SCALE GENOMIC DNA]</scope>
</reference>
<feature type="transmembrane region" description="Helical" evidence="2">
    <location>
        <begin position="40"/>
        <end position="59"/>
    </location>
</feature>
<evidence type="ECO:0000313" key="5">
    <source>
        <dbReference type="Proteomes" id="UP001152797"/>
    </source>
</evidence>
<dbReference type="SUPFAM" id="SSF56672">
    <property type="entry name" value="DNA/RNA polymerases"/>
    <property type="match status" value="1"/>
</dbReference>
<comment type="caution">
    <text evidence="3">The sequence shown here is derived from an EMBL/GenBank/DDBJ whole genome shotgun (WGS) entry which is preliminary data.</text>
</comment>
<keyword evidence="2" id="KW-0812">Transmembrane</keyword>
<evidence type="ECO:0000256" key="1">
    <source>
        <dbReference type="SAM" id="MobiDB-lite"/>
    </source>
</evidence>
<keyword evidence="5" id="KW-1185">Reference proteome</keyword>
<dbReference type="InterPro" id="IPR043502">
    <property type="entry name" value="DNA/RNA_pol_sf"/>
</dbReference>
<gene>
    <name evidence="3" type="ORF">C1SCF055_LOCUS44170</name>
</gene>
<dbReference type="Proteomes" id="UP001152797">
    <property type="component" value="Unassembled WGS sequence"/>
</dbReference>
<evidence type="ECO:0008006" key="6">
    <source>
        <dbReference type="Google" id="ProtNLM"/>
    </source>
</evidence>
<proteinExistence type="predicted"/>
<dbReference type="EMBL" id="CAMXCT010006765">
    <property type="protein sequence ID" value="CAI4019685.1"/>
    <property type="molecule type" value="Genomic_DNA"/>
</dbReference>
<name>A0A9P1GRT6_9DINO</name>
<feature type="non-terminal residue" evidence="3">
    <location>
        <position position="959"/>
    </location>
</feature>
<keyword evidence="2" id="KW-0472">Membrane</keyword>
<reference evidence="3" key="1">
    <citation type="submission" date="2022-10" db="EMBL/GenBank/DDBJ databases">
        <authorList>
            <person name="Chen Y."/>
            <person name="Dougan E. K."/>
            <person name="Chan C."/>
            <person name="Rhodes N."/>
            <person name="Thang M."/>
        </authorList>
    </citation>
    <scope>NUCLEOTIDE SEQUENCE</scope>
</reference>
<dbReference type="EMBL" id="CAMXCT020006765">
    <property type="protein sequence ID" value="CAL1173060.1"/>
    <property type="molecule type" value="Genomic_DNA"/>
</dbReference>
<evidence type="ECO:0000313" key="4">
    <source>
        <dbReference type="EMBL" id="CAL4806997.1"/>
    </source>
</evidence>
<evidence type="ECO:0000256" key="2">
    <source>
        <dbReference type="SAM" id="Phobius"/>
    </source>
</evidence>
<evidence type="ECO:0000313" key="3">
    <source>
        <dbReference type="EMBL" id="CAI4019685.1"/>
    </source>
</evidence>
<sequence length="959" mass="106968">DMALVNRYILVEYDVGGPRLWHERSLSKSARQREHLRAQAVPVAAVGVAALLAVAGPLVPAGAAPHACGVLKWMAAETAAGYRYGDPVVGVTAASARGAKAVHVENGIPIFVECVDGADFTVFMSRPAKCDHRILAVEMNASGQPERTLKDAASALSETAVKWTLTGPRTSKWCINYLAIEGLGFEGHHERLRQVTRADSSSWGIQEHFQISMSLRQALLVDQLNGCNLLSVEVQFRRLQTIEYSYAEKAREQESKAVGGRLTLEEQTTFGGMTRQYSTLMICPELLDYVRTETEREATLAKSLRKAREEREALRKGQNQKTKGKQEEVQSTVNVLNMMHGGTGGPMSPKGDISSGQQKVLEFIEQSVAALGSPPQLSGPEALEELRVSVGYGETPASCPLGSFDPASVSLASGEIRPVALEKLWGEGGQQVVKEFSSQMLGPDEVHAKLRASGDVRIYNDPKLNDPKEYGAFISRLHSLGLAEFCLEPQEEEVGLFFVKKKQNRLRLIMDCRRANLHFAEPSTVELATGDALGKLEVGRADTLYLASADLANAFYTLELPAEWRRFFGFRRVRAVHLGVVEVNGQAVAPDTWVYPRTLVVPMGWAWALWWCQSVNERICERSGLAACHRVRDGFPIPGGSFWHLQYVDNLHVLGTDKTEVEKKFWDAVRGLREAGLTVHEIEFSESTVNMLGWQIEEKGVLRPTYKRIWRIRIAIRELLSRGRMTGQQLERLIGHMTFVSLCRREALAVLGEVYTFIRRHYLECVELLTEQRSVKKQRRGLHHAGPRHCDIVFPVKRAGKAYKHFSILLHPSEEGIPSKTKQWDEMLSIDLKHMKFLGPALEQILDLKNRAGADKAFTISLEDVNQFMESNWEPLGLKPLGKPHAYRLRHGGASYEAALKLRTLASIQSRGRWQTLKSVKNYEKGSRLAQLFGSLSKATRDKAVRARKDVVQVLSGKL</sequence>
<accession>A0A9P1GRT6</accession>
<feature type="region of interest" description="Disordered" evidence="1">
    <location>
        <begin position="309"/>
        <end position="328"/>
    </location>
</feature>
<keyword evidence="2" id="KW-1133">Transmembrane helix</keyword>
<organism evidence="3">
    <name type="scientific">Cladocopium goreaui</name>
    <dbReference type="NCBI Taxonomy" id="2562237"/>
    <lineage>
        <taxon>Eukaryota</taxon>
        <taxon>Sar</taxon>
        <taxon>Alveolata</taxon>
        <taxon>Dinophyceae</taxon>
        <taxon>Suessiales</taxon>
        <taxon>Symbiodiniaceae</taxon>
        <taxon>Cladocopium</taxon>
    </lineage>
</organism>